<dbReference type="STRING" id="4537.A0A0E0LDP6"/>
<accession>A0A0E0LDP6</accession>
<reference evidence="1" key="1">
    <citation type="submission" date="2015-04" db="UniProtKB">
        <authorList>
            <consortium name="EnsemblPlants"/>
        </authorList>
    </citation>
    <scope>IDENTIFICATION</scope>
</reference>
<organism evidence="1">
    <name type="scientific">Oryza punctata</name>
    <name type="common">Red rice</name>
    <dbReference type="NCBI Taxonomy" id="4537"/>
    <lineage>
        <taxon>Eukaryota</taxon>
        <taxon>Viridiplantae</taxon>
        <taxon>Streptophyta</taxon>
        <taxon>Embryophyta</taxon>
        <taxon>Tracheophyta</taxon>
        <taxon>Spermatophyta</taxon>
        <taxon>Magnoliopsida</taxon>
        <taxon>Liliopsida</taxon>
        <taxon>Poales</taxon>
        <taxon>Poaceae</taxon>
        <taxon>BOP clade</taxon>
        <taxon>Oryzoideae</taxon>
        <taxon>Oryzeae</taxon>
        <taxon>Oryzinae</taxon>
        <taxon>Oryza</taxon>
    </lineage>
</organism>
<dbReference type="AlphaFoldDB" id="A0A0E0LDP6"/>
<evidence type="ECO:0000313" key="1">
    <source>
        <dbReference type="EnsemblPlants" id="OPUNC06G19600.1"/>
    </source>
</evidence>
<keyword evidence="2" id="KW-1185">Reference proteome</keyword>
<evidence type="ECO:0000313" key="2">
    <source>
        <dbReference type="Proteomes" id="UP000026962"/>
    </source>
</evidence>
<dbReference type="EnsemblPlants" id="OPUNC06G19600.1">
    <property type="protein sequence ID" value="OPUNC06G19600.1"/>
    <property type="gene ID" value="OPUNC06G19600"/>
</dbReference>
<protein>
    <submittedName>
        <fullName evidence="1">Uncharacterized protein</fullName>
    </submittedName>
</protein>
<reference evidence="1" key="2">
    <citation type="submission" date="2018-05" db="EMBL/GenBank/DDBJ databases">
        <title>OpunRS2 (Oryza punctata Reference Sequence Version 2).</title>
        <authorList>
            <person name="Zhang J."/>
            <person name="Kudrna D."/>
            <person name="Lee S."/>
            <person name="Talag J."/>
            <person name="Welchert J."/>
            <person name="Wing R.A."/>
        </authorList>
    </citation>
    <scope>NUCLEOTIDE SEQUENCE [LARGE SCALE GENOMIC DNA]</scope>
</reference>
<sequence length="190" mass="21607">MSGALVVVVLYVRGWRVAIERYRYGIRIILFFIGIPDRSLAWWDLCSSADYPEADFRCAFRMSLPTFDFLCTELAATVAKEDTALCVDIPVCQLRHLRLAPRHGGATPQQDVVLPASPPPPVASRMSPLLHTFCPLIRKKKNVDQWGEGSKTKDRLYMAQSGKRNYEASICKRRQPRFAEEQMVDRCITS</sequence>
<dbReference type="HOGENOM" id="CLU_1430161_0_0_1"/>
<dbReference type="Gramene" id="OPUNC06G19600.1">
    <property type="protein sequence ID" value="OPUNC06G19600.1"/>
    <property type="gene ID" value="OPUNC06G19600"/>
</dbReference>
<proteinExistence type="predicted"/>
<name>A0A0E0LDP6_ORYPU</name>
<dbReference type="eggNOG" id="KOG4585">
    <property type="taxonomic scope" value="Eukaryota"/>
</dbReference>
<dbReference type="Proteomes" id="UP000026962">
    <property type="component" value="Chromosome 6"/>
</dbReference>